<protein>
    <submittedName>
        <fullName evidence="1">DNA (Cytosine-5)-methyltransferase DRM2-like</fullName>
    </submittedName>
</protein>
<dbReference type="Proteomes" id="UP000265520">
    <property type="component" value="Unassembled WGS sequence"/>
</dbReference>
<feature type="non-terminal residue" evidence="1">
    <location>
        <position position="31"/>
    </location>
</feature>
<evidence type="ECO:0000313" key="2">
    <source>
        <dbReference type="Proteomes" id="UP000265520"/>
    </source>
</evidence>
<sequence>MGFPAEVVSKVIHEYGEENKDKLLEEILTYS</sequence>
<reference evidence="1 2" key="1">
    <citation type="journal article" date="2018" name="Front. Plant Sci.">
        <title>Red Clover (Trifolium pratense) and Zigzag Clover (T. medium) - A Picture of Genomic Similarities and Differences.</title>
        <authorList>
            <person name="Dluhosova J."/>
            <person name="Istvanek J."/>
            <person name="Nedelnik J."/>
            <person name="Repkova J."/>
        </authorList>
    </citation>
    <scope>NUCLEOTIDE SEQUENCE [LARGE SCALE GENOMIC DNA]</scope>
    <source>
        <strain evidence="2">cv. 10/8</strain>
        <tissue evidence="1">Leaf</tissue>
    </source>
</reference>
<dbReference type="AlphaFoldDB" id="A0A392N6B1"/>
<keyword evidence="1" id="KW-0808">Transferase</keyword>
<accession>A0A392N6B1</accession>
<evidence type="ECO:0000313" key="1">
    <source>
        <dbReference type="EMBL" id="MCH94528.1"/>
    </source>
</evidence>
<keyword evidence="2" id="KW-1185">Reference proteome</keyword>
<proteinExistence type="predicted"/>
<gene>
    <name evidence="1" type="ORF">A2U01_0015490</name>
</gene>
<dbReference type="GO" id="GO:0008168">
    <property type="term" value="F:methyltransferase activity"/>
    <property type="evidence" value="ECO:0007669"/>
    <property type="project" value="UniProtKB-KW"/>
</dbReference>
<comment type="caution">
    <text evidence="1">The sequence shown here is derived from an EMBL/GenBank/DDBJ whole genome shotgun (WGS) entry which is preliminary data.</text>
</comment>
<name>A0A392N6B1_9FABA</name>
<dbReference type="EMBL" id="LXQA010027539">
    <property type="protein sequence ID" value="MCH94528.1"/>
    <property type="molecule type" value="Genomic_DNA"/>
</dbReference>
<organism evidence="1 2">
    <name type="scientific">Trifolium medium</name>
    <dbReference type="NCBI Taxonomy" id="97028"/>
    <lineage>
        <taxon>Eukaryota</taxon>
        <taxon>Viridiplantae</taxon>
        <taxon>Streptophyta</taxon>
        <taxon>Embryophyta</taxon>
        <taxon>Tracheophyta</taxon>
        <taxon>Spermatophyta</taxon>
        <taxon>Magnoliopsida</taxon>
        <taxon>eudicotyledons</taxon>
        <taxon>Gunneridae</taxon>
        <taxon>Pentapetalae</taxon>
        <taxon>rosids</taxon>
        <taxon>fabids</taxon>
        <taxon>Fabales</taxon>
        <taxon>Fabaceae</taxon>
        <taxon>Papilionoideae</taxon>
        <taxon>50 kb inversion clade</taxon>
        <taxon>NPAAA clade</taxon>
        <taxon>Hologalegina</taxon>
        <taxon>IRL clade</taxon>
        <taxon>Trifolieae</taxon>
        <taxon>Trifolium</taxon>
    </lineage>
</organism>
<dbReference type="GO" id="GO:0032259">
    <property type="term" value="P:methylation"/>
    <property type="evidence" value="ECO:0007669"/>
    <property type="project" value="UniProtKB-KW"/>
</dbReference>
<keyword evidence="1" id="KW-0489">Methyltransferase</keyword>